<accession>A0ABQ8TI33</accession>
<dbReference type="InterPro" id="IPR036397">
    <property type="entry name" value="RNaseH_sf"/>
</dbReference>
<dbReference type="PANTHER" id="PTHR46060">
    <property type="entry name" value="MARINER MOS1 TRANSPOSASE-LIKE PROTEIN"/>
    <property type="match status" value="1"/>
</dbReference>
<dbReference type="InterPro" id="IPR001888">
    <property type="entry name" value="Transposase_1"/>
</dbReference>
<comment type="caution">
    <text evidence="3">The sequence shown here is derived from an EMBL/GenBank/DDBJ whole genome shotgun (WGS) entry which is preliminary data.</text>
</comment>
<feature type="domain" description="Mos1 transposase HTH" evidence="2">
    <location>
        <begin position="13"/>
        <end position="58"/>
    </location>
</feature>
<gene>
    <name evidence="3" type="ORF">ANN_12476</name>
</gene>
<dbReference type="Gene3D" id="3.30.420.10">
    <property type="entry name" value="Ribonuclease H-like superfamily/Ribonuclease H"/>
    <property type="match status" value="1"/>
</dbReference>
<evidence type="ECO:0000313" key="4">
    <source>
        <dbReference type="Proteomes" id="UP001148838"/>
    </source>
</evidence>
<dbReference type="Proteomes" id="UP001148838">
    <property type="component" value="Unassembled WGS sequence"/>
</dbReference>
<sequence>MNDVIDNPADCEVRSVIRFLNARHLKPAEIYRQLKEVYGDTVMNERNVRKWCEMFNNGRTNVHDETRPGRPSLITEDLKTKVDRILQDRRTSLDELHIAFPNISRSLLGEIVSQHLGYHKICALWVPRQLSDQHKTQRMASALTFLMRYHTDGDAFLDQIVTGDETWVSHNTSETKRQSRQWHYPSSPKKPKKFKQTLSTQKVMATVFWDRKGVLLLDFMPKGTTINANRYCKTLRKLRRPIQKKRRGMLSRGVVLLHDNAHPHTAASTRELLDQFGWEIFDHPPYSPDLAPSDFHLFTKLKDFLGGTRFGSDEELKKTVNTWLNELAAEEYNTGILKLVNRYDKCLNLYSSNLTFRKRLTFVPDDKNHVQVDVGAREQKRVGCQWTREKLFRCRVSNPGPLVNVPTLYQLSYPGTVPDTNPIFPSISTDLKHNFYNNSNNNFSHNSKNVYNNSNNSFCNNSNNNFYNNSENNFSDNSKNVWNNSNINFYNNSNNFSNNSKNFYNNSNNNFYNISNNNFSNSSKNFSNKSKNFYNSNNNFYNISNNNFSNNSKNVCNNSNINFYNNSKNFYNNSNNNFYNISNNNFSNSSKHFHNNSNNNFYNNSNNNFSNKSKNFNNNSNNNFYNNSNNNLSNNSKKFYNNSNNNFYNNSNNNFSNSKNVYNNTNNNFYNISNNKFSNNSKNFYNNSNNNFYNNSNNIFSNSSKNFCNNSNNIFYNNSNNNFSNNSNNFSKNSNNNFHTFNIISDVVFFVIFSL</sequence>
<keyword evidence="4" id="KW-1185">Reference proteome</keyword>
<dbReference type="Gene3D" id="1.10.10.1450">
    <property type="match status" value="1"/>
</dbReference>
<dbReference type="PANTHER" id="PTHR46060:SF1">
    <property type="entry name" value="MARINER MOS1 TRANSPOSASE-LIKE PROTEIN"/>
    <property type="match status" value="1"/>
</dbReference>
<dbReference type="InterPro" id="IPR041426">
    <property type="entry name" value="Mos1_HTH"/>
</dbReference>
<evidence type="ECO:0000313" key="3">
    <source>
        <dbReference type="EMBL" id="KAJ4445791.1"/>
    </source>
</evidence>
<dbReference type="Pfam" id="PF01359">
    <property type="entry name" value="Transposase_1"/>
    <property type="match status" value="1"/>
</dbReference>
<reference evidence="3 4" key="1">
    <citation type="journal article" date="2022" name="Allergy">
        <title>Genome assembly and annotation of Periplaneta americana reveal a comprehensive cockroach allergen profile.</title>
        <authorList>
            <person name="Wang L."/>
            <person name="Xiong Q."/>
            <person name="Saelim N."/>
            <person name="Wang L."/>
            <person name="Nong W."/>
            <person name="Wan A.T."/>
            <person name="Shi M."/>
            <person name="Liu X."/>
            <person name="Cao Q."/>
            <person name="Hui J.H.L."/>
            <person name="Sookrung N."/>
            <person name="Leung T.F."/>
            <person name="Tungtrongchitr A."/>
            <person name="Tsui S.K.W."/>
        </authorList>
    </citation>
    <scope>NUCLEOTIDE SEQUENCE [LARGE SCALE GENOMIC DNA]</scope>
    <source>
        <strain evidence="3">PWHHKU_190912</strain>
    </source>
</reference>
<evidence type="ECO:0000256" key="1">
    <source>
        <dbReference type="SAM" id="MobiDB-lite"/>
    </source>
</evidence>
<protein>
    <recommendedName>
        <fullName evidence="2">Mos1 transposase HTH domain-containing protein</fullName>
    </recommendedName>
</protein>
<organism evidence="3 4">
    <name type="scientific">Periplaneta americana</name>
    <name type="common">American cockroach</name>
    <name type="synonym">Blatta americana</name>
    <dbReference type="NCBI Taxonomy" id="6978"/>
    <lineage>
        <taxon>Eukaryota</taxon>
        <taxon>Metazoa</taxon>
        <taxon>Ecdysozoa</taxon>
        <taxon>Arthropoda</taxon>
        <taxon>Hexapoda</taxon>
        <taxon>Insecta</taxon>
        <taxon>Pterygota</taxon>
        <taxon>Neoptera</taxon>
        <taxon>Polyneoptera</taxon>
        <taxon>Dictyoptera</taxon>
        <taxon>Blattodea</taxon>
        <taxon>Blattoidea</taxon>
        <taxon>Blattidae</taxon>
        <taxon>Blattinae</taxon>
        <taxon>Periplaneta</taxon>
    </lineage>
</organism>
<feature type="region of interest" description="Disordered" evidence="1">
    <location>
        <begin position="597"/>
        <end position="655"/>
    </location>
</feature>
<dbReference type="Pfam" id="PF17906">
    <property type="entry name" value="HTH_48"/>
    <property type="match status" value="1"/>
</dbReference>
<dbReference type="EMBL" id="JAJSOF020000009">
    <property type="protein sequence ID" value="KAJ4445791.1"/>
    <property type="molecule type" value="Genomic_DNA"/>
</dbReference>
<name>A0ABQ8TI33_PERAM</name>
<dbReference type="InterPro" id="IPR052709">
    <property type="entry name" value="Transposase-MT_Hybrid"/>
</dbReference>
<feature type="region of interest" description="Disordered" evidence="1">
    <location>
        <begin position="172"/>
        <end position="196"/>
    </location>
</feature>
<evidence type="ECO:0000259" key="2">
    <source>
        <dbReference type="Pfam" id="PF17906"/>
    </source>
</evidence>
<proteinExistence type="predicted"/>